<dbReference type="EMBL" id="VJMH01005405">
    <property type="protein sequence ID" value="KAF0696374.1"/>
    <property type="molecule type" value="Genomic_DNA"/>
</dbReference>
<dbReference type="EMBL" id="CAADRA010005426">
    <property type="protein sequence ID" value="VFT89718.1"/>
    <property type="molecule type" value="Genomic_DNA"/>
</dbReference>
<keyword evidence="4" id="KW-1185">Reference proteome</keyword>
<proteinExistence type="predicted"/>
<evidence type="ECO:0000313" key="2">
    <source>
        <dbReference type="EMBL" id="KAF0696374.1"/>
    </source>
</evidence>
<dbReference type="SUPFAM" id="SSF50729">
    <property type="entry name" value="PH domain-like"/>
    <property type="match status" value="1"/>
</dbReference>
<sequence length="132" mass="14635">MIKAGAVHTYAPATLLASPQWKPCNLVLTSAAELVWFNSETGRADTIMDLSRSGMNVLEIMPWAAMQTATGPQWRLALTTPATGRVFIALDSEAKMQRWVVVLSSVLATNDRIHSRARRRSQTPRWPTQVVC</sequence>
<dbReference type="AlphaFoldDB" id="A0A485KWP1"/>
<evidence type="ECO:0000259" key="1">
    <source>
        <dbReference type="PROSITE" id="PS50003"/>
    </source>
</evidence>
<name>A0A485KWP1_9STRA</name>
<reference evidence="2" key="2">
    <citation type="submission" date="2019-06" db="EMBL/GenBank/DDBJ databases">
        <title>Genomics analysis of Aphanomyces spp. identifies a new class of oomycete effector associated with host adaptation.</title>
        <authorList>
            <person name="Gaulin E."/>
        </authorList>
    </citation>
    <scope>NUCLEOTIDE SEQUENCE</scope>
    <source>
        <strain evidence="2">CBS 578.67</strain>
    </source>
</reference>
<dbReference type="Proteomes" id="UP000332933">
    <property type="component" value="Unassembled WGS sequence"/>
</dbReference>
<dbReference type="PROSITE" id="PS50003">
    <property type="entry name" value="PH_DOMAIN"/>
    <property type="match status" value="1"/>
</dbReference>
<dbReference type="InterPro" id="IPR001849">
    <property type="entry name" value="PH_domain"/>
</dbReference>
<reference evidence="3 4" key="1">
    <citation type="submission" date="2019-03" db="EMBL/GenBank/DDBJ databases">
        <authorList>
            <person name="Gaulin E."/>
            <person name="Dumas B."/>
        </authorList>
    </citation>
    <scope>NUCLEOTIDE SEQUENCE [LARGE SCALE GENOMIC DNA]</scope>
    <source>
        <strain evidence="3">CBS 568.67</strain>
    </source>
</reference>
<accession>A0A485KWP1</accession>
<feature type="domain" description="PH" evidence="1">
    <location>
        <begin position="1"/>
        <end position="108"/>
    </location>
</feature>
<protein>
    <submittedName>
        <fullName evidence="3">Aste57867_12871 protein</fullName>
    </submittedName>
</protein>
<gene>
    <name evidence="3" type="primary">Aste57867_12871</name>
    <name evidence="2" type="ORF">As57867_012823</name>
    <name evidence="3" type="ORF">ASTE57867_12871</name>
</gene>
<organism evidence="3 4">
    <name type="scientific">Aphanomyces stellatus</name>
    <dbReference type="NCBI Taxonomy" id="120398"/>
    <lineage>
        <taxon>Eukaryota</taxon>
        <taxon>Sar</taxon>
        <taxon>Stramenopiles</taxon>
        <taxon>Oomycota</taxon>
        <taxon>Saprolegniomycetes</taxon>
        <taxon>Saprolegniales</taxon>
        <taxon>Verrucalvaceae</taxon>
        <taxon>Aphanomyces</taxon>
    </lineage>
</organism>
<evidence type="ECO:0000313" key="3">
    <source>
        <dbReference type="EMBL" id="VFT89718.1"/>
    </source>
</evidence>
<evidence type="ECO:0000313" key="4">
    <source>
        <dbReference type="Proteomes" id="UP000332933"/>
    </source>
</evidence>